<dbReference type="Ensembl" id="ENSGAGT00000010626.1">
    <property type="protein sequence ID" value="ENSGAGP00000009258.1"/>
    <property type="gene ID" value="ENSGAGG00000007252.1"/>
</dbReference>
<feature type="site" description="Essential for stabilizing binding to COTL1" evidence="11">
    <location>
        <position position="104"/>
    </location>
</feature>
<proteinExistence type="inferred from homology"/>
<dbReference type="Gene3D" id="3.10.450.60">
    <property type="match status" value="1"/>
</dbReference>
<dbReference type="Proteomes" id="UP000291020">
    <property type="component" value="Unassembled WGS sequence"/>
</dbReference>
<keyword evidence="7" id="KW-0560">Oxidoreductase</keyword>
<evidence type="ECO:0000259" key="15">
    <source>
        <dbReference type="PROSITE" id="PS51393"/>
    </source>
</evidence>
<keyword evidence="8" id="KW-0443">Lipid metabolism</keyword>
<dbReference type="InterPro" id="IPR042062">
    <property type="entry name" value="PLAT_LOX_verte"/>
</dbReference>
<accession>A0A452H3U9</accession>
<dbReference type="InterPro" id="IPR001024">
    <property type="entry name" value="PLAT/LH2_dom"/>
</dbReference>
<feature type="binding site" evidence="9">
    <location>
        <position position="367"/>
    </location>
    <ligand>
        <name>Fe cation</name>
        <dbReference type="ChEBI" id="CHEBI:24875"/>
        <note>catalytic</note>
    </ligand>
</feature>
<feature type="domain" description="Lipoxygenase" evidence="15">
    <location>
        <begin position="98"/>
        <end position="607"/>
    </location>
</feature>
<comment type="pathway">
    <text evidence="2">Lipid metabolism.</text>
</comment>
<keyword evidence="10" id="KW-0106">Calcium</keyword>
<dbReference type="PRINTS" id="PR00087">
    <property type="entry name" value="LIPOXYGENASE"/>
</dbReference>
<dbReference type="GO" id="GO:0005506">
    <property type="term" value="F:iron ion binding"/>
    <property type="evidence" value="ECO:0007669"/>
    <property type="project" value="InterPro"/>
</dbReference>
<feature type="binding site" evidence="10">
    <location>
        <position position="80"/>
    </location>
    <ligand>
        <name>Ca(2+)</name>
        <dbReference type="ChEBI" id="CHEBI:29108"/>
        <label>1</label>
    </ligand>
</feature>
<keyword evidence="5 9" id="KW-0479">Metal-binding</keyword>
<reference evidence="16" key="3">
    <citation type="submission" date="2025-09" db="UniProtKB">
        <authorList>
            <consortium name="Ensembl"/>
        </authorList>
    </citation>
    <scope>IDENTIFICATION</scope>
</reference>
<dbReference type="PROSITE" id="PS51393">
    <property type="entry name" value="LIPOXYGENASE_3"/>
    <property type="match status" value="1"/>
</dbReference>
<dbReference type="InterPro" id="IPR013819">
    <property type="entry name" value="LipOase_C"/>
</dbReference>
<dbReference type="FunFam" id="2.60.60.20:FF:000002">
    <property type="entry name" value="Arachidonate 5-lipoxygenase a"/>
    <property type="match status" value="1"/>
</dbReference>
<keyword evidence="6" id="KW-0223">Dioxygenase</keyword>
<dbReference type="CDD" id="cd01753">
    <property type="entry name" value="PLAT_LOX"/>
    <property type="match status" value="1"/>
</dbReference>
<evidence type="ECO:0000256" key="11">
    <source>
        <dbReference type="PIRSR" id="PIRSR601885-3"/>
    </source>
</evidence>
<dbReference type="InterPro" id="IPR020834">
    <property type="entry name" value="LipOase_CS"/>
</dbReference>
<name>A0A452H3U9_9SAUR</name>
<comment type="similarity">
    <text evidence="3">Belongs to the lipoxygenase family.</text>
</comment>
<evidence type="ECO:0008006" key="18">
    <source>
        <dbReference type="Google" id="ProtNLM"/>
    </source>
</evidence>
<dbReference type="SMART" id="SM00308">
    <property type="entry name" value="LH2"/>
    <property type="match status" value="1"/>
</dbReference>
<keyword evidence="17" id="KW-1185">Reference proteome</keyword>
<feature type="binding site" evidence="10">
    <location>
        <position position="17"/>
    </location>
    <ligand>
        <name>Ca(2+)</name>
        <dbReference type="ChEBI" id="CHEBI:29108"/>
        <label>1</label>
    </ligand>
</feature>
<evidence type="ECO:0000256" key="10">
    <source>
        <dbReference type="PIRSR" id="PIRSR601885-2"/>
    </source>
</evidence>
<keyword evidence="9" id="KW-0408">Iron</keyword>
<dbReference type="InterPro" id="IPR000907">
    <property type="entry name" value="LipOase"/>
</dbReference>
<dbReference type="SUPFAM" id="SSF49723">
    <property type="entry name" value="Lipase/lipooxygenase domain (PLAT/LH2 domain)"/>
    <property type="match status" value="1"/>
</dbReference>
<keyword evidence="4" id="KW-0963">Cytoplasm</keyword>
<evidence type="ECO:0000256" key="2">
    <source>
        <dbReference type="ARBA" id="ARBA00005189"/>
    </source>
</evidence>
<dbReference type="PANTHER" id="PTHR11771">
    <property type="entry name" value="LIPOXYGENASE"/>
    <property type="match status" value="1"/>
</dbReference>
<dbReference type="SUPFAM" id="SSF48484">
    <property type="entry name" value="Lipoxigenase"/>
    <property type="match status" value="1"/>
</dbReference>
<dbReference type="InterPro" id="IPR001885">
    <property type="entry name" value="LipOase_mml"/>
</dbReference>
<evidence type="ECO:0000256" key="7">
    <source>
        <dbReference type="ARBA" id="ARBA00023002"/>
    </source>
</evidence>
<feature type="binding site" evidence="9">
    <location>
        <position position="362"/>
    </location>
    <ligand>
        <name>Fe cation</name>
        <dbReference type="ChEBI" id="CHEBI:24875"/>
        <note>catalytic</note>
    </ligand>
</feature>
<sequence length="672" mass="75020">MGVYKVRVATGNFLLAGTFSSISITLVGTHEESDKKPLDNCGKDFNPGAVEEFQLCCRRWLGDIVLVRLHKEPYSFYPTDNWYCSFVEVISPHGQTYRFPCYQWIEGYRTLELREGKVLWVSEMPVWARANVACCLSMPRWKEYAPGLPRCLAVENVIELDCNTMYSFTKTTNFLLRGGNAQVELRLKGFLSCTNSWAKLDDINKVFCFNKTPITEYVRAHWREDTFFGYQFVNGVHPMMIRRCKELPCNFPVTPAMVASSLGESSSLQDELEKGNIFLADYKILEGIPANTINGYQQYIAAPLCLLHLQPSGELVPIAIQLSQCPGPDSPIFLPSDSEWDWILAKTWVRYAEFLVHEAVSHLLLTHLIDEAFTLATLRQLPMCHPLFKLLLPHTRYTLHVNVLARTLLLRRGGHIERGMGSGIEGTKVLMAKGMSCLTYASLCLPDDIQERGVDCIPNYYYRDDGLKIWSAIESFVSGIVRHYYHSDAHVLADCELQAWADEIFHEGFLGNEASGLPSSLQSIPELIKYLTMWIYCCSARHAALNNGQYELGAWMPNFPASMRNPPPQAKGTSSLESYLDTIPEVNSTSIAIFVLWIICCEPGDSVRTWALGGCGAGTRAGTQQGALSPGRGLAPGWRCGARSGAGGSAGDTLPWQAGLAPYHQPPHRRGG</sequence>
<reference evidence="16" key="2">
    <citation type="submission" date="2025-08" db="UniProtKB">
        <authorList>
            <consortium name="Ensembl"/>
        </authorList>
    </citation>
    <scope>IDENTIFICATION</scope>
</reference>
<evidence type="ECO:0000259" key="14">
    <source>
        <dbReference type="PROSITE" id="PS50095"/>
    </source>
</evidence>
<comment type="subcellular location">
    <subcellularLocation>
        <location evidence="1">Cytoplasm</location>
    </subcellularLocation>
</comment>
<dbReference type="STRING" id="38772.ENSGAGP00000009258"/>
<feature type="region of interest" description="Disordered" evidence="13">
    <location>
        <begin position="644"/>
        <end position="672"/>
    </location>
</feature>
<evidence type="ECO:0000256" key="5">
    <source>
        <dbReference type="ARBA" id="ARBA00022723"/>
    </source>
</evidence>
<comment type="caution">
    <text evidence="12">Lacks conserved residue(s) required for the propagation of feature annotation.</text>
</comment>
<feature type="binding site" evidence="9">
    <location>
        <position position="542"/>
    </location>
    <ligand>
        <name>Fe cation</name>
        <dbReference type="ChEBI" id="CHEBI:24875"/>
        <note>catalytic</note>
    </ligand>
</feature>
<protein>
    <recommendedName>
        <fullName evidence="18">Arachidonate lipoxygenase 3</fullName>
    </recommendedName>
</protein>
<dbReference type="InterPro" id="IPR036392">
    <property type="entry name" value="PLAT/LH2_dom_sf"/>
</dbReference>
<organism evidence="16 17">
    <name type="scientific">Gopherus agassizii</name>
    <name type="common">Agassiz's desert tortoise</name>
    <dbReference type="NCBI Taxonomy" id="38772"/>
    <lineage>
        <taxon>Eukaryota</taxon>
        <taxon>Metazoa</taxon>
        <taxon>Chordata</taxon>
        <taxon>Craniata</taxon>
        <taxon>Vertebrata</taxon>
        <taxon>Euteleostomi</taxon>
        <taxon>Archelosauria</taxon>
        <taxon>Testudinata</taxon>
        <taxon>Testudines</taxon>
        <taxon>Cryptodira</taxon>
        <taxon>Durocryptodira</taxon>
        <taxon>Testudinoidea</taxon>
        <taxon>Testudinidae</taxon>
        <taxon>Gopherus</taxon>
    </lineage>
</organism>
<comment type="cofactor">
    <cofactor evidence="9">
        <name>Fe cation</name>
        <dbReference type="ChEBI" id="CHEBI:24875"/>
    </cofactor>
    <text evidence="9">Binds 1 Fe cation per subunit.</text>
</comment>
<feature type="domain" description="PLAT" evidence="14">
    <location>
        <begin position="2"/>
        <end position="119"/>
    </location>
</feature>
<dbReference type="AlphaFoldDB" id="A0A452H3U9"/>
<evidence type="ECO:0000256" key="8">
    <source>
        <dbReference type="ARBA" id="ARBA00023098"/>
    </source>
</evidence>
<evidence type="ECO:0000256" key="6">
    <source>
        <dbReference type="ARBA" id="ARBA00022964"/>
    </source>
</evidence>
<evidence type="ECO:0000256" key="13">
    <source>
        <dbReference type="SAM" id="MobiDB-lite"/>
    </source>
</evidence>
<evidence type="ECO:0000313" key="16">
    <source>
        <dbReference type="Ensembl" id="ENSGAGP00000009258.1"/>
    </source>
</evidence>
<dbReference type="GO" id="GO:0005737">
    <property type="term" value="C:cytoplasm"/>
    <property type="evidence" value="ECO:0007669"/>
    <property type="project" value="UniProtKB-SubCell"/>
</dbReference>
<evidence type="ECO:0000256" key="12">
    <source>
        <dbReference type="PROSITE-ProRule" id="PRU00152"/>
    </source>
</evidence>
<dbReference type="Pfam" id="PF00305">
    <property type="entry name" value="Lipoxygenase"/>
    <property type="match status" value="1"/>
</dbReference>
<evidence type="ECO:0000313" key="17">
    <source>
        <dbReference type="Proteomes" id="UP000291020"/>
    </source>
</evidence>
<reference evidence="17" key="1">
    <citation type="journal article" date="2017" name="PLoS ONE">
        <title>The Agassiz's desert tortoise genome provides a resource for the conservation of a threatened species.</title>
        <authorList>
            <person name="Tollis M."/>
            <person name="DeNardo D.F."/>
            <person name="Cornelius J.A."/>
            <person name="Dolby G.A."/>
            <person name="Edwards T."/>
            <person name="Henen B.T."/>
            <person name="Karl A.E."/>
            <person name="Murphy R.W."/>
            <person name="Kusumi K."/>
        </authorList>
    </citation>
    <scope>NUCLEOTIDE SEQUENCE [LARGE SCALE GENOMIC DNA]</scope>
</reference>
<dbReference type="Gene3D" id="1.20.245.10">
    <property type="entry name" value="Lipoxygenase-1, Domain 5"/>
    <property type="match status" value="1"/>
</dbReference>
<dbReference type="Gene3D" id="2.60.60.20">
    <property type="entry name" value="PLAT/LH2 domain"/>
    <property type="match status" value="1"/>
</dbReference>
<dbReference type="PROSITE" id="PS00081">
    <property type="entry name" value="LIPOXYGENASE_2"/>
    <property type="match status" value="1"/>
</dbReference>
<evidence type="ECO:0000256" key="4">
    <source>
        <dbReference type="ARBA" id="ARBA00022490"/>
    </source>
</evidence>
<dbReference type="GO" id="GO:0034440">
    <property type="term" value="P:lipid oxidation"/>
    <property type="evidence" value="ECO:0007669"/>
    <property type="project" value="InterPro"/>
</dbReference>
<dbReference type="PRINTS" id="PR00467">
    <property type="entry name" value="MAMLPOXGNASE"/>
</dbReference>
<evidence type="ECO:0000256" key="1">
    <source>
        <dbReference type="ARBA" id="ARBA00004496"/>
    </source>
</evidence>
<dbReference type="GO" id="GO:0016702">
    <property type="term" value="F:oxidoreductase activity, acting on single donors with incorporation of molecular oxygen, incorporation of two atoms of oxygen"/>
    <property type="evidence" value="ECO:0007669"/>
    <property type="project" value="InterPro"/>
</dbReference>
<evidence type="ECO:0000256" key="9">
    <source>
        <dbReference type="PIRSR" id="PIRSR601885-1"/>
    </source>
</evidence>
<feature type="binding site" evidence="10">
    <location>
        <position position="40"/>
    </location>
    <ligand>
        <name>Ca(2+)</name>
        <dbReference type="ChEBI" id="CHEBI:29108"/>
        <label>2</label>
    </ligand>
</feature>
<dbReference type="PROSITE" id="PS50095">
    <property type="entry name" value="PLAT"/>
    <property type="match status" value="1"/>
</dbReference>
<dbReference type="InterPro" id="IPR036226">
    <property type="entry name" value="LipOase_C_sf"/>
</dbReference>
<dbReference type="Pfam" id="PF01477">
    <property type="entry name" value="PLAT"/>
    <property type="match status" value="1"/>
</dbReference>
<feature type="binding site" evidence="10">
    <location>
        <position position="39"/>
    </location>
    <ligand>
        <name>Ca(2+)</name>
        <dbReference type="ChEBI" id="CHEBI:29108"/>
        <label>2</label>
    </ligand>
</feature>
<evidence type="ECO:0000256" key="3">
    <source>
        <dbReference type="ARBA" id="ARBA00009419"/>
    </source>
</evidence>